<dbReference type="InterPro" id="IPR036291">
    <property type="entry name" value="NAD(P)-bd_dom_sf"/>
</dbReference>
<dbReference type="InterPro" id="IPR037161">
    <property type="entry name" value="Semialdehyde_DH-like_C"/>
</dbReference>
<dbReference type="InterPro" id="IPR050812">
    <property type="entry name" value="Preph/Arog_dehydrog"/>
</dbReference>
<feature type="domain" description="Phosphogluconate dehydrogenase (decarboxylating) C-terminal" evidence="2">
    <location>
        <begin position="125"/>
        <end position="280"/>
    </location>
</feature>
<proteinExistence type="predicted"/>
<dbReference type="PANTHER" id="PTHR21363">
    <property type="entry name" value="PREPHENATE DEHYDROGENASE"/>
    <property type="match status" value="1"/>
</dbReference>
<gene>
    <name evidence="3" type="ORF">ACFPFU_17480</name>
</gene>
<dbReference type="PANTHER" id="PTHR21363:SF0">
    <property type="entry name" value="PREPHENATE DEHYDROGENASE [NADP(+)]"/>
    <property type="match status" value="1"/>
</dbReference>
<dbReference type="SUPFAM" id="SSF51735">
    <property type="entry name" value="NAD(P)-binding Rossmann-fold domains"/>
    <property type="match status" value="1"/>
</dbReference>
<dbReference type="Gene3D" id="1.10.3640.10">
    <property type="entry name" value="Semialdehyde dehydrogenase-like, C-terminal"/>
    <property type="match status" value="1"/>
</dbReference>
<comment type="caution">
    <text evidence="3">The sequence shown here is derived from an EMBL/GenBank/DDBJ whole genome shotgun (WGS) entry which is preliminary data.</text>
</comment>
<evidence type="ECO:0000313" key="3">
    <source>
        <dbReference type="EMBL" id="MFC4873498.1"/>
    </source>
</evidence>
<evidence type="ECO:0000313" key="4">
    <source>
        <dbReference type="Proteomes" id="UP001595818"/>
    </source>
</evidence>
<dbReference type="Proteomes" id="UP001595818">
    <property type="component" value="Unassembled WGS sequence"/>
</dbReference>
<organism evidence="3 4">
    <name type="scientific">Negadavirga shengliensis</name>
    <dbReference type="NCBI Taxonomy" id="1389218"/>
    <lineage>
        <taxon>Bacteria</taxon>
        <taxon>Pseudomonadati</taxon>
        <taxon>Bacteroidota</taxon>
        <taxon>Cytophagia</taxon>
        <taxon>Cytophagales</taxon>
        <taxon>Cyclobacteriaceae</taxon>
        <taxon>Negadavirga</taxon>
    </lineage>
</organism>
<keyword evidence="1" id="KW-0560">Oxidoreductase</keyword>
<protein>
    <submittedName>
        <fullName evidence="3">Phosphogluconate dehydrogenase C-terminal domain-containing protein</fullName>
    </submittedName>
</protein>
<dbReference type="Gene3D" id="3.40.50.720">
    <property type="entry name" value="NAD(P)-binding Rossmann-like Domain"/>
    <property type="match status" value="1"/>
</dbReference>
<dbReference type="EMBL" id="JBHSJJ010000011">
    <property type="protein sequence ID" value="MFC4873498.1"/>
    <property type="molecule type" value="Genomic_DNA"/>
</dbReference>
<accession>A0ABV9T447</accession>
<dbReference type="InterPro" id="IPR031663">
    <property type="entry name" value="PGDH_C"/>
</dbReference>
<name>A0ABV9T447_9BACT</name>
<dbReference type="RefSeq" id="WP_377066414.1">
    <property type="nucleotide sequence ID" value="NZ_JBHSJJ010000011.1"/>
</dbReference>
<dbReference type="Pfam" id="PF16896">
    <property type="entry name" value="PGDH_C"/>
    <property type="match status" value="1"/>
</dbReference>
<keyword evidence="4" id="KW-1185">Reference proteome</keyword>
<reference evidence="4" key="1">
    <citation type="journal article" date="2019" name="Int. J. Syst. Evol. Microbiol.">
        <title>The Global Catalogue of Microorganisms (GCM) 10K type strain sequencing project: providing services to taxonomists for standard genome sequencing and annotation.</title>
        <authorList>
            <consortium name="The Broad Institute Genomics Platform"/>
            <consortium name="The Broad Institute Genome Sequencing Center for Infectious Disease"/>
            <person name="Wu L."/>
            <person name="Ma J."/>
        </authorList>
    </citation>
    <scope>NUCLEOTIDE SEQUENCE [LARGE SCALE GENOMIC DNA]</scope>
    <source>
        <strain evidence="4">CGMCC 4.7466</strain>
    </source>
</reference>
<sequence>MMSNKIKIALVGAGGKMGYRLSNNLKDHPDYETSYLEISEAGLKRMEEIGVKPTDPKASIPHADVVIYAVPDVAIGKITAQYVPDMKAGAIGMFLDPAAPLAGHLAQREDISYFASHPCHPSVFNWEPDEKSHYDYFGGIAARQSIVCALIQGPREHYSIGEAIAKVIYGPVTKSIEVTIEQMGILEPALSETFCGALITVLKEGADAAIAQGVPKEAVFEFLMGHVNIELALLFDQLPGGRFSDAAIKAIEIGKEKIFKDNWREIFEPESVKAQIKAIT</sequence>
<evidence type="ECO:0000259" key="2">
    <source>
        <dbReference type="Pfam" id="PF16896"/>
    </source>
</evidence>
<evidence type="ECO:0000256" key="1">
    <source>
        <dbReference type="ARBA" id="ARBA00023002"/>
    </source>
</evidence>